<dbReference type="PROSITE" id="PS52015">
    <property type="entry name" value="TONB_CTD"/>
    <property type="match status" value="2"/>
</dbReference>
<dbReference type="SUPFAM" id="SSF74653">
    <property type="entry name" value="TolA/TonB C-terminal domain"/>
    <property type="match status" value="2"/>
</dbReference>
<name>A0A327WCF1_9BACT</name>
<keyword evidence="13" id="KW-1185">Reference proteome</keyword>
<dbReference type="OrthoDB" id="9814002at2"/>
<dbReference type="Proteomes" id="UP000249819">
    <property type="component" value="Unassembled WGS sequence"/>
</dbReference>
<evidence type="ECO:0000256" key="7">
    <source>
        <dbReference type="ARBA" id="ARBA00022927"/>
    </source>
</evidence>
<dbReference type="Gene3D" id="3.30.1150.10">
    <property type="match status" value="2"/>
</dbReference>
<dbReference type="NCBIfam" id="TIGR01352">
    <property type="entry name" value="tonB_Cterm"/>
    <property type="match status" value="2"/>
</dbReference>
<keyword evidence="3" id="KW-0813">Transport</keyword>
<comment type="subcellular location">
    <subcellularLocation>
        <location evidence="1">Cell inner membrane</location>
        <topology evidence="1">Single-pass membrane protein</topology>
        <orientation evidence="1">Periplasmic side</orientation>
    </subcellularLocation>
</comment>
<keyword evidence="7" id="KW-0653">Protein transport</keyword>
<evidence type="ECO:0000259" key="11">
    <source>
        <dbReference type="PROSITE" id="PS52015"/>
    </source>
</evidence>
<dbReference type="GO" id="GO:0098797">
    <property type="term" value="C:plasma membrane protein complex"/>
    <property type="evidence" value="ECO:0007669"/>
    <property type="project" value="TreeGrafter"/>
</dbReference>
<comment type="similarity">
    <text evidence="2">Belongs to the TonB family.</text>
</comment>
<evidence type="ECO:0000256" key="8">
    <source>
        <dbReference type="ARBA" id="ARBA00022989"/>
    </source>
</evidence>
<feature type="transmembrane region" description="Helical" evidence="10">
    <location>
        <begin position="36"/>
        <end position="55"/>
    </location>
</feature>
<keyword evidence="8 10" id="KW-1133">Transmembrane helix</keyword>
<dbReference type="InterPro" id="IPR037682">
    <property type="entry name" value="TonB_C"/>
</dbReference>
<dbReference type="InterPro" id="IPR008756">
    <property type="entry name" value="Peptidase_M56"/>
</dbReference>
<evidence type="ECO:0000256" key="6">
    <source>
        <dbReference type="ARBA" id="ARBA00022692"/>
    </source>
</evidence>
<keyword evidence="4" id="KW-1003">Cell membrane</keyword>
<feature type="transmembrane region" description="Helical" evidence="10">
    <location>
        <begin position="6"/>
        <end position="24"/>
    </location>
</feature>
<evidence type="ECO:0000256" key="9">
    <source>
        <dbReference type="ARBA" id="ARBA00023136"/>
    </source>
</evidence>
<sequence>MKILTYFLQVICSSGILYGYYLLALRNKRFHEWNRYYLLLLPIVSLLVPLLKIPLESTDTSASFVYAYTYTAVTIREGLSSRPTFSYQYLLTILYWIIAALLLLRLLVSCWRIIQLAKRLPQEPVQDYILVALDQPTSPFSFFSWIFWHYDTPMYDPQGKRMLQHEMVHVRQYHSIDKIWMSIISAICWFNPVFYLTQKELALVHEFIADKKAAGKEISGYAEAILQSAFQSRQFAITNDFFYPPIKRRILMLTQIQKDRFSYLRRVMILPVAGIIFCSFAFVAAAKQTSMPVAAGMNATGQSSDPEKQAAYPGGQIPMEEFIINNLRYPQTAIDHRISGTVMIHFTVAANGKITNAHTLAGKQQISKEMDEEALRVVNSMPNWQPAKENHKKVASEVVLPVTFRLPCKPSDVLTFVEKPPQFPDNDIVGYLIKNLKYPKEAKEKHIKGTVFLLFVVEADGRIRDVQPMGKSLGYGLEEEAIRVVNAMPLWIPGTHQGKKVAVQYALPVRFEPNR</sequence>
<accession>A0A327WCF1</accession>
<dbReference type="Pfam" id="PF03544">
    <property type="entry name" value="TonB_C"/>
    <property type="match status" value="2"/>
</dbReference>
<feature type="transmembrane region" description="Helical" evidence="10">
    <location>
        <begin position="87"/>
        <end position="108"/>
    </location>
</feature>
<evidence type="ECO:0000256" key="5">
    <source>
        <dbReference type="ARBA" id="ARBA00022519"/>
    </source>
</evidence>
<dbReference type="Pfam" id="PF05569">
    <property type="entry name" value="Peptidase_M56"/>
    <property type="match status" value="1"/>
</dbReference>
<dbReference type="InterPro" id="IPR051045">
    <property type="entry name" value="TonB-dependent_transducer"/>
</dbReference>
<evidence type="ECO:0000256" key="3">
    <source>
        <dbReference type="ARBA" id="ARBA00022448"/>
    </source>
</evidence>
<comment type="caution">
    <text evidence="12">The sequence shown here is derived from an EMBL/GenBank/DDBJ whole genome shotgun (WGS) entry which is preliminary data.</text>
</comment>
<gene>
    <name evidence="12" type="ORF">CLV59_101569</name>
</gene>
<dbReference type="RefSeq" id="WP_111590479.1">
    <property type="nucleotide sequence ID" value="NZ_QLMA01000001.1"/>
</dbReference>
<dbReference type="GO" id="GO:0055085">
    <property type="term" value="P:transmembrane transport"/>
    <property type="evidence" value="ECO:0007669"/>
    <property type="project" value="InterPro"/>
</dbReference>
<protein>
    <submittedName>
        <fullName evidence="12">TonB family protein</fullName>
    </submittedName>
</protein>
<keyword evidence="6 10" id="KW-0812">Transmembrane</keyword>
<reference evidence="12 13" key="1">
    <citation type="submission" date="2018-06" db="EMBL/GenBank/DDBJ databases">
        <title>Genomic Encyclopedia of Archaeal and Bacterial Type Strains, Phase II (KMG-II): from individual species to whole genera.</title>
        <authorList>
            <person name="Goeker M."/>
        </authorList>
    </citation>
    <scope>NUCLEOTIDE SEQUENCE [LARGE SCALE GENOMIC DNA]</scope>
    <source>
        <strain evidence="12 13">DSM 29821</strain>
    </source>
</reference>
<evidence type="ECO:0000256" key="10">
    <source>
        <dbReference type="SAM" id="Phobius"/>
    </source>
</evidence>
<dbReference type="InterPro" id="IPR006260">
    <property type="entry name" value="TonB/TolA_C"/>
</dbReference>
<evidence type="ECO:0000313" key="12">
    <source>
        <dbReference type="EMBL" id="RAJ87808.1"/>
    </source>
</evidence>
<evidence type="ECO:0000256" key="4">
    <source>
        <dbReference type="ARBA" id="ARBA00022475"/>
    </source>
</evidence>
<keyword evidence="9 10" id="KW-0472">Membrane</keyword>
<dbReference type="PANTHER" id="PTHR33446:SF2">
    <property type="entry name" value="PROTEIN TONB"/>
    <property type="match status" value="1"/>
</dbReference>
<feature type="domain" description="TonB C-terminal" evidence="11">
    <location>
        <begin position="423"/>
        <end position="515"/>
    </location>
</feature>
<organism evidence="12 13">
    <name type="scientific">Chitinophaga dinghuensis</name>
    <dbReference type="NCBI Taxonomy" id="1539050"/>
    <lineage>
        <taxon>Bacteria</taxon>
        <taxon>Pseudomonadati</taxon>
        <taxon>Bacteroidota</taxon>
        <taxon>Chitinophagia</taxon>
        <taxon>Chitinophagales</taxon>
        <taxon>Chitinophagaceae</taxon>
        <taxon>Chitinophaga</taxon>
    </lineage>
</organism>
<dbReference type="PANTHER" id="PTHR33446">
    <property type="entry name" value="PROTEIN TONB-RELATED"/>
    <property type="match status" value="1"/>
</dbReference>
<feature type="transmembrane region" description="Helical" evidence="10">
    <location>
        <begin position="267"/>
        <end position="286"/>
    </location>
</feature>
<keyword evidence="5" id="KW-0997">Cell inner membrane</keyword>
<dbReference type="EMBL" id="QLMA01000001">
    <property type="protein sequence ID" value="RAJ87808.1"/>
    <property type="molecule type" value="Genomic_DNA"/>
</dbReference>
<evidence type="ECO:0000256" key="2">
    <source>
        <dbReference type="ARBA" id="ARBA00006555"/>
    </source>
</evidence>
<dbReference type="GO" id="GO:0031992">
    <property type="term" value="F:energy transducer activity"/>
    <property type="evidence" value="ECO:0007669"/>
    <property type="project" value="TreeGrafter"/>
</dbReference>
<dbReference type="AlphaFoldDB" id="A0A327WCF1"/>
<proteinExistence type="inferred from homology"/>
<feature type="domain" description="TonB C-terminal" evidence="11">
    <location>
        <begin position="314"/>
        <end position="413"/>
    </location>
</feature>
<evidence type="ECO:0000313" key="13">
    <source>
        <dbReference type="Proteomes" id="UP000249819"/>
    </source>
</evidence>
<evidence type="ECO:0000256" key="1">
    <source>
        <dbReference type="ARBA" id="ARBA00004383"/>
    </source>
</evidence>
<dbReference type="GO" id="GO:0015031">
    <property type="term" value="P:protein transport"/>
    <property type="evidence" value="ECO:0007669"/>
    <property type="project" value="UniProtKB-KW"/>
</dbReference>